<evidence type="ECO:0000313" key="1">
    <source>
        <dbReference type="EMBL" id="JAI01569.1"/>
    </source>
</evidence>
<accession>A0A0E9XIQ4</accession>
<dbReference type="EMBL" id="GBXM01007009">
    <property type="protein sequence ID" value="JAI01569.1"/>
    <property type="molecule type" value="Transcribed_RNA"/>
</dbReference>
<dbReference type="AlphaFoldDB" id="A0A0E9XIQ4"/>
<protein>
    <submittedName>
        <fullName evidence="1">Uncharacterized protein</fullName>
    </submittedName>
</protein>
<name>A0A0E9XIQ4_ANGAN</name>
<reference evidence="1" key="1">
    <citation type="submission" date="2014-11" db="EMBL/GenBank/DDBJ databases">
        <authorList>
            <person name="Amaro Gonzalez C."/>
        </authorList>
    </citation>
    <scope>NUCLEOTIDE SEQUENCE</scope>
</reference>
<reference evidence="1" key="2">
    <citation type="journal article" date="2015" name="Fish Shellfish Immunol.">
        <title>Early steps in the European eel (Anguilla anguilla)-Vibrio vulnificus interaction in the gills: Role of the RtxA13 toxin.</title>
        <authorList>
            <person name="Callol A."/>
            <person name="Pajuelo D."/>
            <person name="Ebbesson L."/>
            <person name="Teles M."/>
            <person name="MacKenzie S."/>
            <person name="Amaro C."/>
        </authorList>
    </citation>
    <scope>NUCLEOTIDE SEQUENCE</scope>
</reference>
<organism evidence="1">
    <name type="scientific">Anguilla anguilla</name>
    <name type="common">European freshwater eel</name>
    <name type="synonym">Muraena anguilla</name>
    <dbReference type="NCBI Taxonomy" id="7936"/>
    <lineage>
        <taxon>Eukaryota</taxon>
        <taxon>Metazoa</taxon>
        <taxon>Chordata</taxon>
        <taxon>Craniata</taxon>
        <taxon>Vertebrata</taxon>
        <taxon>Euteleostomi</taxon>
        <taxon>Actinopterygii</taxon>
        <taxon>Neopterygii</taxon>
        <taxon>Teleostei</taxon>
        <taxon>Anguilliformes</taxon>
        <taxon>Anguillidae</taxon>
        <taxon>Anguilla</taxon>
    </lineage>
</organism>
<proteinExistence type="predicted"/>
<sequence>MTRTPQHSGHFVFLSVGHMDMGTLCLTTKGQVCFVLLLSLTNI</sequence>